<dbReference type="GO" id="GO:0005737">
    <property type="term" value="C:cytoplasm"/>
    <property type="evidence" value="ECO:0007669"/>
    <property type="project" value="UniProtKB-ARBA"/>
</dbReference>
<sequence>MPPRMGTERDAQSLQYIFEKLGFIVRRRDNMKETEMMSYLIDIAHNVDHRNFDCFVCCILTHGVLGYLYGSNGRLISIKDLTATFQANRCQTLAGKPKLFFIQACQGRDKMEGGHIEKDMPTPMSPDTDNEGGEMIPNEADFLLGYATVPGYVSFRSRNHGSWYIRKLCELLDKYFKRYDLMSILVEVNREVAHANASMDGGLFKQIPAPLVTLRKQLYFR</sequence>
<dbReference type="PANTHER" id="PTHR48169:SF7">
    <property type="entry name" value="CASPASE 10"/>
    <property type="match status" value="1"/>
</dbReference>
<feature type="domain" description="Caspase family p20" evidence="9">
    <location>
        <begin position="1"/>
        <end position="109"/>
    </location>
</feature>
<dbReference type="CDD" id="cd00032">
    <property type="entry name" value="CASc"/>
    <property type="match status" value="1"/>
</dbReference>
<dbReference type="GO" id="GO:0051604">
    <property type="term" value="P:protein maturation"/>
    <property type="evidence" value="ECO:0007669"/>
    <property type="project" value="UniProtKB-ARBA"/>
</dbReference>
<dbReference type="GO" id="GO:0043067">
    <property type="term" value="P:regulation of programmed cell death"/>
    <property type="evidence" value="ECO:0007669"/>
    <property type="project" value="UniProtKB-ARBA"/>
</dbReference>
<dbReference type="GO" id="GO:0004197">
    <property type="term" value="F:cysteine-type endopeptidase activity"/>
    <property type="evidence" value="ECO:0007669"/>
    <property type="project" value="InterPro"/>
</dbReference>
<dbReference type="PRINTS" id="PR00376">
    <property type="entry name" value="IL1BCENZYME"/>
</dbReference>
<evidence type="ECO:0000259" key="9">
    <source>
        <dbReference type="PROSITE" id="PS50208"/>
    </source>
</evidence>
<evidence type="ECO:0000256" key="5">
    <source>
        <dbReference type="ARBA" id="ARBA00022807"/>
    </source>
</evidence>
<feature type="domain" description="Caspase family p10" evidence="8">
    <location>
        <begin position="132"/>
        <end position="221"/>
    </location>
</feature>
<evidence type="ECO:0000256" key="6">
    <source>
        <dbReference type="ARBA" id="ARBA00023145"/>
    </source>
</evidence>
<dbReference type="InterPro" id="IPR015917">
    <property type="entry name" value="Pept_C14A"/>
</dbReference>
<dbReference type="PANTHER" id="PTHR48169">
    <property type="entry name" value="DED DOMAIN-CONTAINING PROTEIN"/>
    <property type="match status" value="1"/>
</dbReference>
<evidence type="ECO:0000256" key="4">
    <source>
        <dbReference type="ARBA" id="ARBA00022801"/>
    </source>
</evidence>
<dbReference type="PROSITE" id="PS50208">
    <property type="entry name" value="CASPASE_P20"/>
    <property type="match status" value="1"/>
</dbReference>
<evidence type="ECO:0000259" key="8">
    <source>
        <dbReference type="PROSITE" id="PS50207"/>
    </source>
</evidence>
<dbReference type="GO" id="GO:0006915">
    <property type="term" value="P:apoptotic process"/>
    <property type="evidence" value="ECO:0007669"/>
    <property type="project" value="UniProtKB-KW"/>
</dbReference>
<proteinExistence type="evidence at transcript level"/>
<keyword evidence="5" id="KW-0788">Thiol protease</keyword>
<evidence type="ECO:0000256" key="2">
    <source>
        <dbReference type="ARBA" id="ARBA00022670"/>
    </source>
</evidence>
<dbReference type="InterPro" id="IPR033139">
    <property type="entry name" value="Caspase_cys_AS"/>
</dbReference>
<reference evidence="10" key="1">
    <citation type="submission" date="2016-05" db="EMBL/GenBank/DDBJ databases">
        <authorList>
            <person name="Lavstsen T."/>
            <person name="Jespersen J.S."/>
        </authorList>
    </citation>
    <scope>NUCLEOTIDE SEQUENCE</scope>
    <source>
        <tissue evidence="10">Visceral mass</tissue>
    </source>
</reference>
<keyword evidence="4" id="KW-0378">Hydrolase</keyword>
<organism evidence="10">
    <name type="scientific">Corbicula fluminea</name>
    <name type="common">Asian freshwater clam</name>
    <name type="synonym">Tellina fluminea</name>
    <dbReference type="NCBI Taxonomy" id="45949"/>
    <lineage>
        <taxon>Eukaryota</taxon>
        <taxon>Metazoa</taxon>
        <taxon>Spiralia</taxon>
        <taxon>Lophotrochozoa</taxon>
        <taxon>Mollusca</taxon>
        <taxon>Bivalvia</taxon>
        <taxon>Autobranchia</taxon>
        <taxon>Heteroconchia</taxon>
        <taxon>Euheterodonta</taxon>
        <taxon>Imparidentia</taxon>
        <taxon>Neoheterodontei</taxon>
        <taxon>Venerida</taxon>
        <taxon>Cyrenoidea</taxon>
        <taxon>Cyrenidae</taxon>
        <taxon>Corbicula</taxon>
    </lineage>
</organism>
<evidence type="ECO:0000313" key="10">
    <source>
        <dbReference type="EMBL" id="APY24037.1"/>
    </source>
</evidence>
<keyword evidence="3" id="KW-0053">Apoptosis</keyword>
<dbReference type="InterPro" id="IPR011600">
    <property type="entry name" value="Pept_C14_caspase"/>
</dbReference>
<dbReference type="PROSITE" id="PS01121">
    <property type="entry name" value="CASPASE_HIS"/>
    <property type="match status" value="1"/>
</dbReference>
<protein>
    <submittedName>
        <fullName evidence="10">Caspase 8</fullName>
    </submittedName>
</protein>
<dbReference type="Gene3D" id="3.40.50.1460">
    <property type="match status" value="1"/>
</dbReference>
<dbReference type="PROSITE" id="PS50207">
    <property type="entry name" value="CASPASE_P10"/>
    <property type="match status" value="1"/>
</dbReference>
<dbReference type="InterPro" id="IPR016129">
    <property type="entry name" value="Caspase_his_AS"/>
</dbReference>
<evidence type="ECO:0000256" key="7">
    <source>
        <dbReference type="RuleBase" id="RU003971"/>
    </source>
</evidence>
<dbReference type="InterPro" id="IPR001309">
    <property type="entry name" value="Pept_C14_p20"/>
</dbReference>
<dbReference type="SUPFAM" id="SSF52129">
    <property type="entry name" value="Caspase-like"/>
    <property type="match status" value="1"/>
</dbReference>
<accession>A0A1P8SNM7</accession>
<evidence type="ECO:0000256" key="1">
    <source>
        <dbReference type="ARBA" id="ARBA00010134"/>
    </source>
</evidence>
<comment type="similarity">
    <text evidence="1 7">Belongs to the peptidase C14A family.</text>
</comment>
<evidence type="ECO:0000256" key="3">
    <source>
        <dbReference type="ARBA" id="ARBA00022703"/>
    </source>
</evidence>
<dbReference type="PROSITE" id="PS01122">
    <property type="entry name" value="CASPASE_CYS"/>
    <property type="match status" value="1"/>
</dbReference>
<dbReference type="InterPro" id="IPR029030">
    <property type="entry name" value="Caspase-like_dom_sf"/>
</dbReference>
<dbReference type="GO" id="GO:0006508">
    <property type="term" value="P:proteolysis"/>
    <property type="evidence" value="ECO:0007669"/>
    <property type="project" value="UniProtKB-KW"/>
</dbReference>
<dbReference type="SMART" id="SM00115">
    <property type="entry name" value="CASc"/>
    <property type="match status" value="1"/>
</dbReference>
<dbReference type="AlphaFoldDB" id="A0A1P8SNM7"/>
<dbReference type="EMBL" id="KX279939">
    <property type="protein sequence ID" value="APY24037.1"/>
    <property type="molecule type" value="mRNA"/>
</dbReference>
<dbReference type="InterPro" id="IPR002138">
    <property type="entry name" value="Pept_C14_p10"/>
</dbReference>
<name>A0A1P8SNM7_CORFM</name>
<keyword evidence="6" id="KW-0865">Zymogen</keyword>
<keyword evidence="2" id="KW-0645">Protease</keyword>
<dbReference type="Pfam" id="PF00656">
    <property type="entry name" value="Peptidase_C14"/>
    <property type="match status" value="1"/>
</dbReference>